<comment type="similarity">
    <text evidence="1">Belongs to the prokaryotic/mitochondrial release factor family.</text>
</comment>
<protein>
    <submittedName>
        <fullName evidence="4">Putative translation release factor</fullName>
    </submittedName>
</protein>
<dbReference type="eggNOG" id="KOG3429">
    <property type="taxonomic scope" value="Eukaryota"/>
</dbReference>
<keyword evidence="5" id="KW-1185">Reference proteome</keyword>
<dbReference type="SUPFAM" id="SSF75620">
    <property type="entry name" value="Release factor"/>
    <property type="match status" value="1"/>
</dbReference>
<proteinExistence type="inferred from homology"/>
<dbReference type="GO" id="GO:0070126">
    <property type="term" value="P:mitochondrial translational termination"/>
    <property type="evidence" value="ECO:0007669"/>
    <property type="project" value="TreeGrafter"/>
</dbReference>
<dbReference type="GO" id="GO:0005762">
    <property type="term" value="C:mitochondrial large ribosomal subunit"/>
    <property type="evidence" value="ECO:0007669"/>
    <property type="project" value="TreeGrafter"/>
</dbReference>
<dbReference type="Proteomes" id="UP000008066">
    <property type="component" value="Unassembled WGS sequence"/>
</dbReference>
<evidence type="ECO:0000313" key="4">
    <source>
        <dbReference type="EMBL" id="EGS22105.1"/>
    </source>
</evidence>
<feature type="domain" description="Prokaryotic-type class I peptide chain release factors" evidence="3">
    <location>
        <begin position="57"/>
        <end position="179"/>
    </location>
</feature>
<feature type="region of interest" description="Disordered" evidence="2">
    <location>
        <begin position="164"/>
        <end position="186"/>
    </location>
</feature>
<dbReference type="Gene3D" id="3.30.160.20">
    <property type="match status" value="1"/>
</dbReference>
<dbReference type="OrthoDB" id="270639at2759"/>
<evidence type="ECO:0000259" key="3">
    <source>
        <dbReference type="Pfam" id="PF00472"/>
    </source>
</evidence>
<dbReference type="OMA" id="WYNSFDA"/>
<dbReference type="EMBL" id="GL988040">
    <property type="protein sequence ID" value="EGS22105.1"/>
    <property type="molecule type" value="Genomic_DNA"/>
</dbReference>
<dbReference type="KEGG" id="cthr:CTHT_0016210"/>
<dbReference type="InterPro" id="IPR045853">
    <property type="entry name" value="Pep_chain_release_fac_I_sf"/>
</dbReference>
<dbReference type="GO" id="GO:0016150">
    <property type="term" value="F:translation release factor activity, codon nonspecific"/>
    <property type="evidence" value="ECO:0007669"/>
    <property type="project" value="TreeGrafter"/>
</dbReference>
<dbReference type="InterPro" id="IPR052104">
    <property type="entry name" value="Mito_Release_Factor_mL62"/>
</dbReference>
<evidence type="ECO:0000313" key="5">
    <source>
        <dbReference type="Proteomes" id="UP000008066"/>
    </source>
</evidence>
<gene>
    <name evidence="4" type="ORF">CTHT_0016210</name>
</gene>
<reference evidence="4 5" key="1">
    <citation type="journal article" date="2011" name="Cell">
        <title>Insight into structure and assembly of the nuclear pore complex by utilizing the genome of a eukaryotic thermophile.</title>
        <authorList>
            <person name="Amlacher S."/>
            <person name="Sarges P."/>
            <person name="Flemming D."/>
            <person name="van Noort V."/>
            <person name="Kunze R."/>
            <person name="Devos D.P."/>
            <person name="Arumugam M."/>
            <person name="Bork P."/>
            <person name="Hurt E."/>
        </authorList>
    </citation>
    <scope>NUCLEOTIDE SEQUENCE [LARGE SCALE GENOMIC DNA]</scope>
    <source>
        <strain evidence="5">DSM 1495 / CBS 144.50 / IMI 039719</strain>
    </source>
</reference>
<dbReference type="GO" id="GO:0004045">
    <property type="term" value="F:peptidyl-tRNA hydrolase activity"/>
    <property type="evidence" value="ECO:0007669"/>
    <property type="project" value="TreeGrafter"/>
</dbReference>
<organism evidence="5">
    <name type="scientific">Chaetomium thermophilum (strain DSM 1495 / CBS 144.50 / IMI 039719)</name>
    <name type="common">Thermochaetoides thermophila</name>
    <dbReference type="NCBI Taxonomy" id="759272"/>
    <lineage>
        <taxon>Eukaryota</taxon>
        <taxon>Fungi</taxon>
        <taxon>Dikarya</taxon>
        <taxon>Ascomycota</taxon>
        <taxon>Pezizomycotina</taxon>
        <taxon>Sordariomycetes</taxon>
        <taxon>Sordariomycetidae</taxon>
        <taxon>Sordariales</taxon>
        <taxon>Chaetomiaceae</taxon>
        <taxon>Thermochaetoides</taxon>
    </lineage>
</organism>
<dbReference type="PANTHER" id="PTHR11075:SF54">
    <property type="entry name" value="LARGE RIBOSOMAL SUBUNIT PROTEIN ML62"/>
    <property type="match status" value="1"/>
</dbReference>
<sequence length="186" mass="21330">MGFSAVCNRGCFLLSGTIQRRLKQHKAFDADFDKKLLEEARKWKEKFTINQLPQGQTTYARSSGPGGQHVNKTETKAITAWPLPQLLSYLPKIMHDAVRQSKYYSKRSDALVFQAQTERSRSLNEAENMSKLWEEIQAIYRAVVPNETSPDKYKKYAELEKKARESRLQSKKAKSAKKAARRGSDD</sequence>
<evidence type="ECO:0000256" key="1">
    <source>
        <dbReference type="ARBA" id="ARBA00010835"/>
    </source>
</evidence>
<dbReference type="RefSeq" id="XP_006692124.1">
    <property type="nucleotide sequence ID" value="XM_006692061.1"/>
</dbReference>
<dbReference type="InterPro" id="IPR000352">
    <property type="entry name" value="Pep_chain_release_fac_I"/>
</dbReference>
<dbReference type="SUPFAM" id="SSF110916">
    <property type="entry name" value="Peptidyl-tRNA hydrolase domain-like"/>
    <property type="match status" value="1"/>
</dbReference>
<dbReference type="Pfam" id="PF00472">
    <property type="entry name" value="RF-1"/>
    <property type="match status" value="1"/>
</dbReference>
<dbReference type="AlphaFoldDB" id="G0S272"/>
<feature type="compositionally biased region" description="Basic residues" evidence="2">
    <location>
        <begin position="169"/>
        <end position="186"/>
    </location>
</feature>
<name>G0S272_CHATD</name>
<evidence type="ECO:0000256" key="2">
    <source>
        <dbReference type="SAM" id="MobiDB-lite"/>
    </source>
</evidence>
<dbReference type="PANTHER" id="PTHR11075">
    <property type="entry name" value="PEPTIDE CHAIN RELEASE FACTOR"/>
    <property type="match status" value="1"/>
</dbReference>
<dbReference type="HOGENOM" id="CLU_089470_0_0_1"/>
<dbReference type="STRING" id="759272.G0S272"/>
<accession>G0S272</accession>
<dbReference type="GeneID" id="18255659"/>